<organism evidence="1 2">
    <name type="scientific">Cnuibacter physcomitrellae</name>
    <dbReference type="NCBI Taxonomy" id="1619308"/>
    <lineage>
        <taxon>Bacteria</taxon>
        <taxon>Bacillati</taxon>
        <taxon>Actinomycetota</taxon>
        <taxon>Actinomycetes</taxon>
        <taxon>Micrococcales</taxon>
        <taxon>Microbacteriaceae</taxon>
        <taxon>Cnuibacter</taxon>
    </lineage>
</organism>
<dbReference type="AlphaFoldDB" id="A0A1X9LQJ4"/>
<name>A0A1X9LQJ4_9MICO</name>
<evidence type="ECO:0000313" key="1">
    <source>
        <dbReference type="EMBL" id="ARJ06588.1"/>
    </source>
</evidence>
<evidence type="ECO:0000313" key="2">
    <source>
        <dbReference type="Proteomes" id="UP000192775"/>
    </source>
</evidence>
<keyword evidence="2" id="KW-1185">Reference proteome</keyword>
<reference evidence="1 2" key="1">
    <citation type="submission" date="2017-04" db="EMBL/GenBank/DDBJ databases">
        <authorList>
            <person name="Afonso C.L."/>
            <person name="Miller P.J."/>
            <person name="Scott M.A."/>
            <person name="Spackman E."/>
            <person name="Goraichik I."/>
            <person name="Dimitrov K.M."/>
            <person name="Suarez D.L."/>
            <person name="Swayne D.E."/>
        </authorList>
    </citation>
    <scope>NUCLEOTIDE SEQUENCE [LARGE SCALE GENOMIC DNA]</scope>
    <source>
        <strain evidence="2">XA(T)</strain>
    </source>
</reference>
<dbReference type="RefSeq" id="WP_085020726.1">
    <property type="nucleotide sequence ID" value="NZ_BMHD01000001.1"/>
</dbReference>
<accession>A0A1X9LQJ4</accession>
<sequence>MSESTIPSRSGGRTVDTLAIIALILALGAVGCVFLASLASLSLGLGLAAIFAGVLSLFRRALPASRWMCVAAIVIGLIPVIQLFAQRAVESAV</sequence>
<dbReference type="KEGG" id="cphy:B5808_16180"/>
<protein>
    <submittedName>
        <fullName evidence="1">Uncharacterized protein</fullName>
    </submittedName>
</protein>
<dbReference type="STRING" id="1619308.B5808_16180"/>
<dbReference type="EMBL" id="CP020715">
    <property type="protein sequence ID" value="ARJ06588.1"/>
    <property type="molecule type" value="Genomic_DNA"/>
</dbReference>
<dbReference type="Proteomes" id="UP000192775">
    <property type="component" value="Chromosome"/>
</dbReference>
<gene>
    <name evidence="1" type="ORF">B5808_16180</name>
</gene>
<proteinExistence type="predicted"/>